<accession>A0AAQ3T566</accession>
<organism evidence="2 3">
    <name type="scientific">Paspalum notatum var. saurae</name>
    <dbReference type="NCBI Taxonomy" id="547442"/>
    <lineage>
        <taxon>Eukaryota</taxon>
        <taxon>Viridiplantae</taxon>
        <taxon>Streptophyta</taxon>
        <taxon>Embryophyta</taxon>
        <taxon>Tracheophyta</taxon>
        <taxon>Spermatophyta</taxon>
        <taxon>Magnoliopsida</taxon>
        <taxon>Liliopsida</taxon>
        <taxon>Poales</taxon>
        <taxon>Poaceae</taxon>
        <taxon>PACMAD clade</taxon>
        <taxon>Panicoideae</taxon>
        <taxon>Andropogonodae</taxon>
        <taxon>Paspaleae</taxon>
        <taxon>Paspalinae</taxon>
        <taxon>Paspalum</taxon>
    </lineage>
</organism>
<dbReference type="AlphaFoldDB" id="A0AAQ3T566"/>
<proteinExistence type="predicted"/>
<dbReference type="EMBL" id="CP144747">
    <property type="protein sequence ID" value="WVZ66645.1"/>
    <property type="molecule type" value="Genomic_DNA"/>
</dbReference>
<protein>
    <submittedName>
        <fullName evidence="2">Uncharacterized protein</fullName>
    </submittedName>
</protein>
<evidence type="ECO:0000313" key="2">
    <source>
        <dbReference type="EMBL" id="WVZ66645.1"/>
    </source>
</evidence>
<sequence length="90" mass="10181">MPRSSRCSGLGMSPREEFSRAFRAHYIPDSLVERRSENFESSSKETRRYAPEDVRDDPSRAARLRAALTPLSGHTWGVATELHRLGGHRA</sequence>
<evidence type="ECO:0000313" key="3">
    <source>
        <dbReference type="Proteomes" id="UP001341281"/>
    </source>
</evidence>
<feature type="region of interest" description="Disordered" evidence="1">
    <location>
        <begin position="35"/>
        <end position="58"/>
    </location>
</feature>
<gene>
    <name evidence="2" type="ORF">U9M48_015835</name>
</gene>
<evidence type="ECO:0000256" key="1">
    <source>
        <dbReference type="SAM" id="MobiDB-lite"/>
    </source>
</evidence>
<dbReference type="Proteomes" id="UP001341281">
    <property type="component" value="Chromosome 03"/>
</dbReference>
<name>A0AAQ3T566_PASNO</name>
<reference evidence="2 3" key="1">
    <citation type="submission" date="2024-02" db="EMBL/GenBank/DDBJ databases">
        <title>High-quality chromosome-scale genome assembly of Pensacola bahiagrass (Paspalum notatum Flugge var. saurae).</title>
        <authorList>
            <person name="Vega J.M."/>
            <person name="Podio M."/>
            <person name="Orjuela J."/>
            <person name="Siena L.A."/>
            <person name="Pessino S.C."/>
            <person name="Combes M.C."/>
            <person name="Mariac C."/>
            <person name="Albertini E."/>
            <person name="Pupilli F."/>
            <person name="Ortiz J.P.A."/>
            <person name="Leblanc O."/>
        </authorList>
    </citation>
    <scope>NUCLEOTIDE SEQUENCE [LARGE SCALE GENOMIC DNA]</scope>
    <source>
        <strain evidence="2">R1</strain>
        <tissue evidence="2">Leaf</tissue>
    </source>
</reference>
<keyword evidence="3" id="KW-1185">Reference proteome</keyword>